<protein>
    <recommendedName>
        <fullName evidence="4">CBM1 domain-containing protein</fullName>
    </recommendedName>
</protein>
<dbReference type="GO" id="GO:0005576">
    <property type="term" value="C:extracellular region"/>
    <property type="evidence" value="ECO:0007669"/>
    <property type="project" value="InterPro"/>
</dbReference>
<dbReference type="EMBL" id="VJMJ01000130">
    <property type="protein sequence ID" value="KAF0732634.1"/>
    <property type="molecule type" value="Genomic_DNA"/>
</dbReference>
<organism evidence="5 6">
    <name type="scientific">Aphanomyces euteiches</name>
    <dbReference type="NCBI Taxonomy" id="100861"/>
    <lineage>
        <taxon>Eukaryota</taxon>
        <taxon>Sar</taxon>
        <taxon>Stramenopiles</taxon>
        <taxon>Oomycota</taxon>
        <taxon>Saprolegniomycetes</taxon>
        <taxon>Saprolegniales</taxon>
        <taxon>Verrucalvaceae</taxon>
        <taxon>Aphanomyces</taxon>
    </lineage>
</organism>
<dbReference type="VEuPathDB" id="FungiDB:AeMF1_003973"/>
<dbReference type="GO" id="GO:0030248">
    <property type="term" value="F:cellulose binding"/>
    <property type="evidence" value="ECO:0007669"/>
    <property type="project" value="InterPro"/>
</dbReference>
<feature type="signal peptide" evidence="3">
    <location>
        <begin position="1"/>
        <end position="21"/>
    </location>
</feature>
<dbReference type="SUPFAM" id="SSF57180">
    <property type="entry name" value="Cellulose-binding domain"/>
    <property type="match status" value="1"/>
</dbReference>
<feature type="compositionally biased region" description="Pro residues" evidence="2">
    <location>
        <begin position="191"/>
        <end position="227"/>
    </location>
</feature>
<accession>A0A6G0WYP7</accession>
<reference evidence="5 6" key="1">
    <citation type="submission" date="2019-07" db="EMBL/GenBank/DDBJ databases">
        <title>Genomics analysis of Aphanomyces spp. identifies a new class of oomycete effector associated with host adaptation.</title>
        <authorList>
            <person name="Gaulin E."/>
        </authorList>
    </citation>
    <scope>NUCLEOTIDE SEQUENCE [LARGE SCALE GENOMIC DNA]</scope>
    <source>
        <strain evidence="5 6">ATCC 201684</strain>
    </source>
</reference>
<name>A0A6G0WYP7_9STRA</name>
<keyword evidence="6" id="KW-1185">Reference proteome</keyword>
<dbReference type="Proteomes" id="UP000481153">
    <property type="component" value="Unassembled WGS sequence"/>
</dbReference>
<comment type="caution">
    <text evidence="5">The sequence shown here is derived from an EMBL/GenBank/DDBJ whole genome shotgun (WGS) entry which is preliminary data.</text>
</comment>
<feature type="compositionally biased region" description="Low complexity" evidence="2">
    <location>
        <begin position="228"/>
        <end position="243"/>
    </location>
</feature>
<dbReference type="SMART" id="SM00236">
    <property type="entry name" value="fCBD"/>
    <property type="match status" value="1"/>
</dbReference>
<dbReference type="AlphaFoldDB" id="A0A6G0WYP7"/>
<dbReference type="PROSITE" id="PS51164">
    <property type="entry name" value="CBM1_2"/>
    <property type="match status" value="1"/>
</dbReference>
<feature type="domain" description="CBM1" evidence="4">
    <location>
        <begin position="275"/>
        <end position="311"/>
    </location>
</feature>
<dbReference type="GO" id="GO:0005975">
    <property type="term" value="P:carbohydrate metabolic process"/>
    <property type="evidence" value="ECO:0007669"/>
    <property type="project" value="InterPro"/>
</dbReference>
<feature type="chain" id="PRO_5026137790" description="CBM1 domain-containing protein" evidence="3">
    <location>
        <begin position="22"/>
        <end position="315"/>
    </location>
</feature>
<keyword evidence="1 3" id="KW-0732">Signal</keyword>
<proteinExistence type="predicted"/>
<dbReference type="PRINTS" id="PR01217">
    <property type="entry name" value="PRICHEXTENSN"/>
</dbReference>
<dbReference type="InterPro" id="IPR000254">
    <property type="entry name" value="CBD"/>
</dbReference>
<gene>
    <name evidence="5" type="ORF">Ae201684_010342</name>
</gene>
<evidence type="ECO:0000313" key="5">
    <source>
        <dbReference type="EMBL" id="KAF0732634.1"/>
    </source>
</evidence>
<evidence type="ECO:0000256" key="3">
    <source>
        <dbReference type="SAM" id="SignalP"/>
    </source>
</evidence>
<feature type="compositionally biased region" description="Polar residues" evidence="2">
    <location>
        <begin position="251"/>
        <end position="269"/>
    </location>
</feature>
<evidence type="ECO:0000313" key="6">
    <source>
        <dbReference type="Proteomes" id="UP000481153"/>
    </source>
</evidence>
<evidence type="ECO:0000256" key="2">
    <source>
        <dbReference type="SAM" id="MobiDB-lite"/>
    </source>
</evidence>
<evidence type="ECO:0000256" key="1">
    <source>
        <dbReference type="ARBA" id="ARBA00022729"/>
    </source>
</evidence>
<feature type="region of interest" description="Disordered" evidence="2">
    <location>
        <begin position="187"/>
        <end position="273"/>
    </location>
</feature>
<dbReference type="Pfam" id="PF00734">
    <property type="entry name" value="CBM_1"/>
    <property type="match status" value="1"/>
</dbReference>
<evidence type="ECO:0000259" key="4">
    <source>
        <dbReference type="PROSITE" id="PS51164"/>
    </source>
</evidence>
<sequence>MVSASTTIAAALLATTAYVDAHGTLFRPSLKFTGPNYAALKPQPGDIFTNYPDANLNAAAFGRAFKASQYKSFKEFILKNQDLSKGRFSNPKTPECGFTDPNGPVVPLPDQLEWYGGQMNHPGPCEVWCDDEIVVPFNTNCAQAYPKGIIPYDKDKCVGKNRLTFYWMSTLLEWQVYTDCAHIGNGKAPTPSTPAPTPRPSAPTPRPSPSTPRPTSPTPPSSPPTPRTSPRAPTSSPPATFAPRPTPAPRNQTTLLPTPKPKQNNSTTMPPCGDGKLSVYKQCGGDHYSGPTECKDGLVCHKWSDCYWQCIPIKA</sequence>
<dbReference type="InterPro" id="IPR035971">
    <property type="entry name" value="CBD_sf"/>
</dbReference>